<dbReference type="AlphaFoldDB" id="A0A1L7THC5"/>
<evidence type="ECO:0000313" key="4">
    <source>
        <dbReference type="EMBL" id="CVK94186.1"/>
    </source>
</evidence>
<evidence type="ECO:0000256" key="2">
    <source>
        <dbReference type="RuleBase" id="RU365009"/>
    </source>
</evidence>
<keyword evidence="3" id="KW-1133">Transmembrane helix</keyword>
<dbReference type="RefSeq" id="XP_041682690.1">
    <property type="nucleotide sequence ID" value="XM_041832203.1"/>
</dbReference>
<comment type="caution">
    <text evidence="4">The sequence shown here is derived from an EMBL/GenBank/DDBJ whole genome shotgun (WGS) entry which is preliminary data.</text>
</comment>
<dbReference type="GO" id="GO:0005199">
    <property type="term" value="F:structural constituent of cell wall"/>
    <property type="evidence" value="ECO:0007669"/>
    <property type="project" value="InterPro"/>
</dbReference>
<dbReference type="SMART" id="SM00075">
    <property type="entry name" value="HYDRO"/>
    <property type="match status" value="1"/>
</dbReference>
<accession>A0A1L7THC5</accession>
<keyword evidence="2" id="KW-0732">Signal</keyword>
<keyword evidence="2" id="KW-0964">Secreted</keyword>
<dbReference type="VEuPathDB" id="FungiDB:FMAN_03390"/>
<sequence>MIEKSVEIEDEFGYIRLSSFSQISTHLIITITIIHFHSNTSNTFNTFNSTTFKMYAYTVIAFLAASAAAAGVGPSINTWTVQQASNSCANGQSVYCCNKVTNKPAGNSVGDGAGIANGLSLFSQCSKLDVNVIAIANNLLNKECQANAACCQDSPGTAAGGLVNAALPCVAISNLV</sequence>
<gene>
    <name evidence="4" type="ORF">FMAN_03390</name>
</gene>
<keyword evidence="1 2" id="KW-1015">Disulfide bond</keyword>
<dbReference type="Pfam" id="PF01185">
    <property type="entry name" value="Hydrophobin"/>
    <property type="match status" value="1"/>
</dbReference>
<feature type="transmembrane region" description="Helical" evidence="3">
    <location>
        <begin position="12"/>
        <end position="34"/>
    </location>
</feature>
<keyword evidence="3" id="KW-0472">Membrane</keyword>
<keyword evidence="3" id="KW-0812">Transmembrane</keyword>
<evidence type="ECO:0000313" key="5">
    <source>
        <dbReference type="Proteomes" id="UP000184255"/>
    </source>
</evidence>
<comment type="subcellular location">
    <subcellularLocation>
        <location evidence="2">Secreted</location>
        <location evidence="2">Cell wall</location>
    </subcellularLocation>
</comment>
<dbReference type="GeneID" id="65082661"/>
<keyword evidence="5" id="KW-1185">Reference proteome</keyword>
<dbReference type="EMBL" id="FCQH01000006">
    <property type="protein sequence ID" value="CVK94186.1"/>
    <property type="molecule type" value="Genomic_DNA"/>
</dbReference>
<reference evidence="5" key="1">
    <citation type="journal article" date="2016" name="Genome Biol. Evol.">
        <title>Comparative 'omics' of the Fusarium fujikuroi species complex highlights differences in genetic potential and metabolite synthesis.</title>
        <authorList>
            <person name="Niehaus E.-M."/>
            <person name="Muensterkoetter M."/>
            <person name="Proctor R.H."/>
            <person name="Brown D.W."/>
            <person name="Sharon A."/>
            <person name="Idan Y."/>
            <person name="Oren-Young L."/>
            <person name="Sieber C.M."/>
            <person name="Novak O."/>
            <person name="Pencik A."/>
            <person name="Tarkowska D."/>
            <person name="Hromadova K."/>
            <person name="Freeman S."/>
            <person name="Maymon M."/>
            <person name="Elazar M."/>
            <person name="Youssef S.A."/>
            <person name="El-Shabrawy E.S.M."/>
            <person name="Shalaby A.B.A."/>
            <person name="Houterman P."/>
            <person name="Brock N.L."/>
            <person name="Burkhardt I."/>
            <person name="Tsavkelova E.A."/>
            <person name="Dickschat J.S."/>
            <person name="Galuszka P."/>
            <person name="Gueldener U."/>
            <person name="Tudzynski B."/>
        </authorList>
    </citation>
    <scope>NUCLEOTIDE SEQUENCE [LARGE SCALE GENOMIC DNA]</scope>
    <source>
        <strain evidence="5">MRC7560</strain>
    </source>
</reference>
<feature type="transmembrane region" description="Helical" evidence="3">
    <location>
        <begin position="54"/>
        <end position="73"/>
    </location>
</feature>
<comment type="similarity">
    <text evidence="2">Belongs to the fungal hydrophobin family.</text>
</comment>
<organism evidence="4 5">
    <name type="scientific">Fusarium mangiferae</name>
    <name type="common">Mango malformation disease fungus</name>
    <dbReference type="NCBI Taxonomy" id="192010"/>
    <lineage>
        <taxon>Eukaryota</taxon>
        <taxon>Fungi</taxon>
        <taxon>Dikarya</taxon>
        <taxon>Ascomycota</taxon>
        <taxon>Pezizomycotina</taxon>
        <taxon>Sordariomycetes</taxon>
        <taxon>Hypocreomycetidae</taxon>
        <taxon>Hypocreales</taxon>
        <taxon>Nectriaceae</taxon>
        <taxon>Fusarium</taxon>
        <taxon>Fusarium fujikuroi species complex</taxon>
    </lineage>
</organism>
<protein>
    <recommendedName>
        <fullName evidence="2">Hydrophobin</fullName>
    </recommendedName>
</protein>
<dbReference type="GO" id="GO:0009277">
    <property type="term" value="C:fungal-type cell wall"/>
    <property type="evidence" value="ECO:0007669"/>
    <property type="project" value="InterPro"/>
</dbReference>
<evidence type="ECO:0000256" key="1">
    <source>
        <dbReference type="ARBA" id="ARBA00023157"/>
    </source>
</evidence>
<keyword evidence="2" id="KW-0134">Cell wall</keyword>
<dbReference type="Proteomes" id="UP000184255">
    <property type="component" value="Unassembled WGS sequence"/>
</dbReference>
<evidence type="ECO:0000256" key="3">
    <source>
        <dbReference type="SAM" id="Phobius"/>
    </source>
</evidence>
<name>A0A1L7THC5_FUSMA</name>
<dbReference type="InterPro" id="IPR001338">
    <property type="entry name" value="Class_I_Hydrophobin"/>
</dbReference>
<proteinExistence type="inferred from homology"/>